<organism evidence="2 3">
    <name type="scientific">Vespula vulgaris</name>
    <name type="common">Yellow jacket</name>
    <name type="synonym">Wasp</name>
    <dbReference type="NCBI Taxonomy" id="7454"/>
    <lineage>
        <taxon>Eukaryota</taxon>
        <taxon>Metazoa</taxon>
        <taxon>Ecdysozoa</taxon>
        <taxon>Arthropoda</taxon>
        <taxon>Hexapoda</taxon>
        <taxon>Insecta</taxon>
        <taxon>Pterygota</taxon>
        <taxon>Neoptera</taxon>
        <taxon>Endopterygota</taxon>
        <taxon>Hymenoptera</taxon>
        <taxon>Apocrita</taxon>
        <taxon>Aculeata</taxon>
        <taxon>Vespoidea</taxon>
        <taxon>Vespidae</taxon>
        <taxon>Vespinae</taxon>
        <taxon>Vespula</taxon>
    </lineage>
</organism>
<dbReference type="Proteomes" id="UP000614350">
    <property type="component" value="Unassembled WGS sequence"/>
</dbReference>
<keyword evidence="1" id="KW-1133">Transmembrane helix</keyword>
<name>A0A834MVL0_VESVU</name>
<evidence type="ECO:0000313" key="3">
    <source>
        <dbReference type="Proteomes" id="UP000614350"/>
    </source>
</evidence>
<gene>
    <name evidence="2" type="ORF">HZH66_011454</name>
</gene>
<evidence type="ECO:0000256" key="1">
    <source>
        <dbReference type="SAM" id="Phobius"/>
    </source>
</evidence>
<keyword evidence="1" id="KW-0812">Transmembrane</keyword>
<feature type="transmembrane region" description="Helical" evidence="1">
    <location>
        <begin position="91"/>
        <end position="112"/>
    </location>
</feature>
<reference evidence="2" key="1">
    <citation type="journal article" date="2020" name="G3 (Bethesda)">
        <title>High-Quality Assemblies for Three Invasive Social Wasps from the &lt;i&gt;Vespula&lt;/i&gt; Genus.</title>
        <authorList>
            <person name="Harrop T.W.R."/>
            <person name="Guhlin J."/>
            <person name="McLaughlin G.M."/>
            <person name="Permina E."/>
            <person name="Stockwell P."/>
            <person name="Gilligan J."/>
            <person name="Le Lec M.F."/>
            <person name="Gruber M.A.M."/>
            <person name="Quinn O."/>
            <person name="Lovegrove M."/>
            <person name="Duncan E.J."/>
            <person name="Remnant E.J."/>
            <person name="Van Eeckhoven J."/>
            <person name="Graham B."/>
            <person name="Knapp R.A."/>
            <person name="Langford K.W."/>
            <person name="Kronenberg Z."/>
            <person name="Press M.O."/>
            <person name="Eacker S.M."/>
            <person name="Wilson-Rankin E.E."/>
            <person name="Purcell J."/>
            <person name="Lester P.J."/>
            <person name="Dearden P.K."/>
        </authorList>
    </citation>
    <scope>NUCLEOTIDE SEQUENCE</scope>
    <source>
        <strain evidence="2">Marl-1</strain>
    </source>
</reference>
<evidence type="ECO:0000313" key="2">
    <source>
        <dbReference type="EMBL" id="KAF7387002.1"/>
    </source>
</evidence>
<feature type="transmembrane region" description="Helical" evidence="1">
    <location>
        <begin position="132"/>
        <end position="152"/>
    </location>
</feature>
<keyword evidence="1" id="KW-0472">Membrane</keyword>
<dbReference type="AlphaFoldDB" id="A0A834MVL0"/>
<keyword evidence="3" id="KW-1185">Reference proteome</keyword>
<dbReference type="EMBL" id="JACSEA010000013">
    <property type="protein sequence ID" value="KAF7387002.1"/>
    <property type="molecule type" value="Genomic_DNA"/>
</dbReference>
<accession>A0A834MVL0</accession>
<sequence length="219" mass="25140">MSVHRYDKSSTVNFILLFEIQKTQSAMFVSDDDVFVNKIIVVGFQIQQPPRGETWISITYLYIEYYRYSKVVPSIIVPKKVTSVILVLNRIVQIIVIPGMVVVGIIVTNIVIPDHYIVTLYYTPKDIVLEAIIPEATVIVTIILGAIILAYLKLRQEPYENIIRVLFINTMSIEVQLDQVRKKMRTFSTYAMFLGKSLRKTILHNDESLNATNIKNRGE</sequence>
<protein>
    <submittedName>
        <fullName evidence="2">Uncharacterized protein</fullName>
    </submittedName>
</protein>
<proteinExistence type="predicted"/>
<comment type="caution">
    <text evidence="2">The sequence shown here is derived from an EMBL/GenBank/DDBJ whole genome shotgun (WGS) entry which is preliminary data.</text>
</comment>